<comment type="caution">
    <text evidence="5">The sequence shown here is derived from an EMBL/GenBank/DDBJ whole genome shotgun (WGS) entry which is preliminary data.</text>
</comment>
<dbReference type="Pfam" id="PF13202">
    <property type="entry name" value="EF-hand_5"/>
    <property type="match status" value="1"/>
</dbReference>
<keyword evidence="2" id="KW-0677">Repeat</keyword>
<dbReference type="InterPro" id="IPR018247">
    <property type="entry name" value="EF_Hand_1_Ca_BS"/>
</dbReference>
<dbReference type="AlphaFoldDB" id="A0AAV1W7A3"/>
<protein>
    <recommendedName>
        <fullName evidence="4">EF-hand domain-containing protein</fullName>
    </recommendedName>
</protein>
<keyword evidence="3" id="KW-0106">Calcium</keyword>
<dbReference type="GO" id="GO:0005509">
    <property type="term" value="F:calcium ion binding"/>
    <property type="evidence" value="ECO:0007669"/>
    <property type="project" value="InterPro"/>
</dbReference>
<dbReference type="Gene3D" id="1.10.238.10">
    <property type="entry name" value="EF-hand"/>
    <property type="match status" value="2"/>
</dbReference>
<dbReference type="EMBL" id="CAXHTB010000004">
    <property type="protein sequence ID" value="CAL0305166.1"/>
    <property type="molecule type" value="Genomic_DNA"/>
</dbReference>
<evidence type="ECO:0000313" key="6">
    <source>
        <dbReference type="Proteomes" id="UP001497480"/>
    </source>
</evidence>
<dbReference type="SUPFAM" id="SSF47473">
    <property type="entry name" value="EF-hand"/>
    <property type="match status" value="1"/>
</dbReference>
<feature type="domain" description="EF-hand" evidence="4">
    <location>
        <begin position="2"/>
        <end position="37"/>
    </location>
</feature>
<dbReference type="InterPro" id="IPR011992">
    <property type="entry name" value="EF-hand-dom_pair"/>
</dbReference>
<dbReference type="InterPro" id="IPR002048">
    <property type="entry name" value="EF_hand_dom"/>
</dbReference>
<sequence>MRSDTQFERILGYFDEDGDGKVSASELRHRLSMMGGREEEKLKDLRDAFEMYDTEKCGFITPKSLNKMLKRMGESKSIDVCKMMINHFDLNGDGLLSFEEFRSMMH</sequence>
<evidence type="ECO:0000256" key="1">
    <source>
        <dbReference type="ARBA" id="ARBA00022723"/>
    </source>
</evidence>
<organism evidence="5 6">
    <name type="scientific">Lupinus luteus</name>
    <name type="common">European yellow lupine</name>
    <dbReference type="NCBI Taxonomy" id="3873"/>
    <lineage>
        <taxon>Eukaryota</taxon>
        <taxon>Viridiplantae</taxon>
        <taxon>Streptophyta</taxon>
        <taxon>Embryophyta</taxon>
        <taxon>Tracheophyta</taxon>
        <taxon>Spermatophyta</taxon>
        <taxon>Magnoliopsida</taxon>
        <taxon>eudicotyledons</taxon>
        <taxon>Gunneridae</taxon>
        <taxon>Pentapetalae</taxon>
        <taxon>rosids</taxon>
        <taxon>fabids</taxon>
        <taxon>Fabales</taxon>
        <taxon>Fabaceae</taxon>
        <taxon>Papilionoideae</taxon>
        <taxon>50 kb inversion clade</taxon>
        <taxon>genistoids sensu lato</taxon>
        <taxon>core genistoids</taxon>
        <taxon>Genisteae</taxon>
        <taxon>Lupinus</taxon>
    </lineage>
</organism>
<name>A0AAV1W7A3_LUPLU</name>
<dbReference type="InterPro" id="IPR039647">
    <property type="entry name" value="EF_hand_pair_protein_CML-like"/>
</dbReference>
<accession>A0AAV1W7A3</accession>
<keyword evidence="6" id="KW-1185">Reference proteome</keyword>
<dbReference type="Proteomes" id="UP001497480">
    <property type="component" value="Unassembled WGS sequence"/>
</dbReference>
<reference evidence="5 6" key="1">
    <citation type="submission" date="2024-03" db="EMBL/GenBank/DDBJ databases">
        <authorList>
            <person name="Martinez-Hernandez J."/>
        </authorList>
    </citation>
    <scope>NUCLEOTIDE SEQUENCE [LARGE SCALE GENOMIC DNA]</scope>
</reference>
<feature type="domain" description="EF-hand" evidence="4">
    <location>
        <begin position="40"/>
        <end position="75"/>
    </location>
</feature>
<dbReference type="PROSITE" id="PS00018">
    <property type="entry name" value="EF_HAND_1"/>
    <property type="match status" value="2"/>
</dbReference>
<proteinExistence type="predicted"/>
<evidence type="ECO:0000259" key="4">
    <source>
        <dbReference type="PROSITE" id="PS50222"/>
    </source>
</evidence>
<gene>
    <name evidence="5" type="ORF">LLUT_LOCUS6226</name>
</gene>
<dbReference type="SMART" id="SM00054">
    <property type="entry name" value="EFh"/>
    <property type="match status" value="3"/>
</dbReference>
<dbReference type="PANTHER" id="PTHR10891">
    <property type="entry name" value="EF-HAND CALCIUM-BINDING DOMAIN CONTAINING PROTEIN"/>
    <property type="match status" value="1"/>
</dbReference>
<feature type="domain" description="EF-hand" evidence="4">
    <location>
        <begin position="76"/>
        <end position="106"/>
    </location>
</feature>
<evidence type="ECO:0000313" key="5">
    <source>
        <dbReference type="EMBL" id="CAL0305166.1"/>
    </source>
</evidence>
<dbReference type="Pfam" id="PF13499">
    <property type="entry name" value="EF-hand_7"/>
    <property type="match status" value="1"/>
</dbReference>
<evidence type="ECO:0000256" key="2">
    <source>
        <dbReference type="ARBA" id="ARBA00022737"/>
    </source>
</evidence>
<dbReference type="CDD" id="cd00051">
    <property type="entry name" value="EFh"/>
    <property type="match status" value="1"/>
</dbReference>
<keyword evidence="1" id="KW-0479">Metal-binding</keyword>
<dbReference type="PROSITE" id="PS50222">
    <property type="entry name" value="EF_HAND_2"/>
    <property type="match status" value="3"/>
</dbReference>
<evidence type="ECO:0000256" key="3">
    <source>
        <dbReference type="ARBA" id="ARBA00022837"/>
    </source>
</evidence>